<evidence type="ECO:0000256" key="1">
    <source>
        <dbReference type="SAM" id="SignalP"/>
    </source>
</evidence>
<organism evidence="3 4">
    <name type="scientific">Paracidovorax wautersii</name>
    <dbReference type="NCBI Taxonomy" id="1177982"/>
    <lineage>
        <taxon>Bacteria</taxon>
        <taxon>Pseudomonadati</taxon>
        <taxon>Pseudomonadota</taxon>
        <taxon>Betaproteobacteria</taxon>
        <taxon>Burkholderiales</taxon>
        <taxon>Comamonadaceae</taxon>
        <taxon>Paracidovorax</taxon>
    </lineage>
</organism>
<comment type="caution">
    <text evidence="3">The sequence shown here is derived from an EMBL/GenBank/DDBJ whole genome shotgun (WGS) entry which is preliminary data.</text>
</comment>
<dbReference type="EMBL" id="JAVIZX010000001">
    <property type="protein sequence ID" value="MDR6213894.1"/>
    <property type="molecule type" value="Genomic_DNA"/>
</dbReference>
<keyword evidence="1" id="KW-0732">Signal</keyword>
<dbReference type="PROSITE" id="PS51257">
    <property type="entry name" value="PROKAR_LIPOPROTEIN"/>
    <property type="match status" value="1"/>
</dbReference>
<dbReference type="SMART" id="SM00972">
    <property type="entry name" value="SCPU"/>
    <property type="match status" value="2"/>
</dbReference>
<dbReference type="Proteomes" id="UP001267710">
    <property type="component" value="Unassembled WGS sequence"/>
</dbReference>
<feature type="chain" id="PRO_5045331151" evidence="1">
    <location>
        <begin position="29"/>
        <end position="319"/>
    </location>
</feature>
<dbReference type="Pfam" id="PF05229">
    <property type="entry name" value="SCPU"/>
    <property type="match status" value="1"/>
</dbReference>
<feature type="signal peptide" evidence="1">
    <location>
        <begin position="1"/>
        <end position="28"/>
    </location>
</feature>
<proteinExistence type="predicted"/>
<dbReference type="InterPro" id="IPR053167">
    <property type="entry name" value="Spore_coat_component"/>
</dbReference>
<name>A0ABU1IC81_9BURK</name>
<dbReference type="PANTHER" id="PTHR37089">
    <property type="entry name" value="PROTEIN U-RELATED"/>
    <property type="match status" value="1"/>
</dbReference>
<dbReference type="InterPro" id="IPR007893">
    <property type="entry name" value="Spore_coat_U/FanG"/>
</dbReference>
<feature type="domain" description="Spore coat protein U/FanG" evidence="2">
    <location>
        <begin position="185"/>
        <end position="315"/>
    </location>
</feature>
<evidence type="ECO:0000313" key="3">
    <source>
        <dbReference type="EMBL" id="MDR6213894.1"/>
    </source>
</evidence>
<evidence type="ECO:0000259" key="2">
    <source>
        <dbReference type="Pfam" id="PF05229"/>
    </source>
</evidence>
<reference evidence="3 4" key="1">
    <citation type="submission" date="2023-08" db="EMBL/GenBank/DDBJ databases">
        <title>Functional and genomic diversity of the sorghum phyllosphere microbiome.</title>
        <authorList>
            <person name="Shade A."/>
        </authorList>
    </citation>
    <scope>NUCLEOTIDE SEQUENCE [LARGE SCALE GENOMIC DNA]</scope>
    <source>
        <strain evidence="3 4">SORGH_AS_0335</strain>
    </source>
</reference>
<evidence type="ECO:0000313" key="4">
    <source>
        <dbReference type="Proteomes" id="UP001267710"/>
    </source>
</evidence>
<accession>A0ABU1IC81</accession>
<keyword evidence="4" id="KW-1185">Reference proteome</keyword>
<protein>
    <submittedName>
        <fullName evidence="3">Spore coat protein U-like protein</fullName>
    </submittedName>
</protein>
<gene>
    <name evidence="3" type="ORF">QE399_001583</name>
</gene>
<dbReference type="RefSeq" id="WP_309827780.1">
    <property type="nucleotide sequence ID" value="NZ_JAVIZX010000001.1"/>
</dbReference>
<sequence>MKHTRRWWRRLAWAGAAVLAAACRPAAADCVPSQTGGNLGSVPSQRVLGGPAISTTAQFTFGCGGLVLSVLGTPTLQARFVSPTTGLTLKDGTKPPIPYQITNLGGATYTQGLLVINASGSNVLSLLSNSITSVPLRITTTVGPNVPAGTYTDTITVNWTYANLCEGLLGVGGLCVGTPRNGNTNQLLTVQLVVTNDCTFAAPDVQFGAAPLPVAFPAVAGSVAVTCTRGLSITVGLGPGTYPAGGRRQMANGASRLAYDLFRGDGSVWGTAAGARVAGTALTDGLTPIVLPYTARVYGDQAPPPPGVYQDNVVVDVQF</sequence>
<dbReference type="PANTHER" id="PTHR37089:SF1">
    <property type="entry name" value="MEMBRANE PROTEIN"/>
    <property type="match status" value="1"/>
</dbReference>